<feature type="region of interest" description="Disordered" evidence="1">
    <location>
        <begin position="209"/>
        <end position="258"/>
    </location>
</feature>
<keyword evidence="3" id="KW-1185">Reference proteome</keyword>
<evidence type="ECO:0000313" key="3">
    <source>
        <dbReference type="Proteomes" id="UP001189429"/>
    </source>
</evidence>
<accession>A0ABN9YGW6</accession>
<gene>
    <name evidence="2" type="ORF">PCOR1329_LOCUS84274</name>
</gene>
<proteinExistence type="predicted"/>
<organism evidence="2 3">
    <name type="scientific">Prorocentrum cordatum</name>
    <dbReference type="NCBI Taxonomy" id="2364126"/>
    <lineage>
        <taxon>Eukaryota</taxon>
        <taxon>Sar</taxon>
        <taxon>Alveolata</taxon>
        <taxon>Dinophyceae</taxon>
        <taxon>Prorocentrales</taxon>
        <taxon>Prorocentraceae</taxon>
        <taxon>Prorocentrum</taxon>
    </lineage>
</organism>
<protein>
    <submittedName>
        <fullName evidence="2">Uncharacterized protein</fullName>
    </submittedName>
</protein>
<sequence>MGQRAAALRAGQPPEAGEAALGHPADGLPGPVRVRAQAGEYSKFVFLSGAGLLDVNGTYELATPFARAEVFVKNSIELGMIYIRIGVFGSSDVLKFSVKSREVTLGQATLEHSKIYPKGFIGDIPLNMPGWTLKGSTLSLCITPSDQEVPGIHCEVTKGAGRVGLGAPRCALAHWLDKRQQVLGDRALASVQEAIAAAKSPTVSARWAARESGDDDNNNNNQFSLMRDVSTRRGGRKDVTGFRRSAEKGRPWAPLPHR</sequence>
<feature type="compositionally biased region" description="Basic and acidic residues" evidence="1">
    <location>
        <begin position="236"/>
        <end position="250"/>
    </location>
</feature>
<comment type="caution">
    <text evidence="2">The sequence shown here is derived from an EMBL/GenBank/DDBJ whole genome shotgun (WGS) entry which is preliminary data.</text>
</comment>
<evidence type="ECO:0000313" key="2">
    <source>
        <dbReference type="EMBL" id="CAK0910005.1"/>
    </source>
</evidence>
<feature type="region of interest" description="Disordered" evidence="1">
    <location>
        <begin position="1"/>
        <end position="25"/>
    </location>
</feature>
<name>A0ABN9YGW6_9DINO</name>
<dbReference type="Proteomes" id="UP001189429">
    <property type="component" value="Unassembled WGS sequence"/>
</dbReference>
<evidence type="ECO:0000256" key="1">
    <source>
        <dbReference type="SAM" id="MobiDB-lite"/>
    </source>
</evidence>
<reference evidence="2" key="1">
    <citation type="submission" date="2023-10" db="EMBL/GenBank/DDBJ databases">
        <authorList>
            <person name="Chen Y."/>
            <person name="Shah S."/>
            <person name="Dougan E. K."/>
            <person name="Thang M."/>
            <person name="Chan C."/>
        </authorList>
    </citation>
    <scope>NUCLEOTIDE SEQUENCE [LARGE SCALE GENOMIC DNA]</scope>
</reference>
<dbReference type="EMBL" id="CAUYUJ010022304">
    <property type="protein sequence ID" value="CAK0910005.1"/>
    <property type="molecule type" value="Genomic_DNA"/>
</dbReference>